<dbReference type="AlphaFoldDB" id="A0AA38HGH8"/>
<organism evidence="1 2">
    <name type="scientific">Zophobas morio</name>
    <dbReference type="NCBI Taxonomy" id="2755281"/>
    <lineage>
        <taxon>Eukaryota</taxon>
        <taxon>Metazoa</taxon>
        <taxon>Ecdysozoa</taxon>
        <taxon>Arthropoda</taxon>
        <taxon>Hexapoda</taxon>
        <taxon>Insecta</taxon>
        <taxon>Pterygota</taxon>
        <taxon>Neoptera</taxon>
        <taxon>Endopterygota</taxon>
        <taxon>Coleoptera</taxon>
        <taxon>Polyphaga</taxon>
        <taxon>Cucujiformia</taxon>
        <taxon>Tenebrionidae</taxon>
        <taxon>Zophobas</taxon>
    </lineage>
</organism>
<reference evidence="1" key="1">
    <citation type="journal article" date="2023" name="G3 (Bethesda)">
        <title>Whole genome assemblies of Zophobas morio and Tenebrio molitor.</title>
        <authorList>
            <person name="Kaur S."/>
            <person name="Stinson S.A."/>
            <person name="diCenzo G.C."/>
        </authorList>
    </citation>
    <scope>NUCLEOTIDE SEQUENCE</scope>
    <source>
        <strain evidence="1">QUZm001</strain>
    </source>
</reference>
<evidence type="ECO:0000313" key="2">
    <source>
        <dbReference type="Proteomes" id="UP001168821"/>
    </source>
</evidence>
<keyword evidence="2" id="KW-1185">Reference proteome</keyword>
<gene>
    <name evidence="1" type="ORF">Zmor_012090</name>
</gene>
<dbReference type="Proteomes" id="UP001168821">
    <property type="component" value="Unassembled WGS sequence"/>
</dbReference>
<comment type="caution">
    <text evidence="1">The sequence shown here is derived from an EMBL/GenBank/DDBJ whole genome shotgun (WGS) entry which is preliminary data.</text>
</comment>
<dbReference type="EMBL" id="JALNTZ010003749">
    <property type="protein sequence ID" value="KAJ3616059.1"/>
    <property type="molecule type" value="Genomic_DNA"/>
</dbReference>
<accession>A0AA38HGH8</accession>
<name>A0AA38HGH8_9CUCU</name>
<evidence type="ECO:0000313" key="1">
    <source>
        <dbReference type="EMBL" id="KAJ3616059.1"/>
    </source>
</evidence>
<sequence>MFVSDSYSEKGNKGQCEAKSLEANDDSTLVYNQESRCFKGTVNKKLGSPSQAVDFHYVALSLENTLLKDDKLIHTPSQKDFIDAATEIQLRISG</sequence>
<proteinExistence type="predicted"/>
<protein>
    <submittedName>
        <fullName evidence="1">Uncharacterized protein</fullName>
    </submittedName>
</protein>